<sequence length="252" mass="28170">MKMFGKVIICTAGILVAGFLLGTGAAVMSGLKVDIPFIGGSVKKDAESPECIEAKEKYEHWVTVGTDETMKYHYLGKMEKECGNKTTDQSNKVVMSKDEKQAEQQEKDQVEEVKTPAVETTQEAQTTEDNKTAQVKAKEEAAKQESEPKYCGSPEAQITCDHVKQEWENEQKIEQQQKEQLEEVNNRQLSQDVANQLVIGTNFMKYDSLLPLPVDVQSGIDGTSIYIYKQGNKQLRMTVAATDRITNVSYTE</sequence>
<organism evidence="2 3">
    <name type="scientific">Bacillus pseudomycoides</name>
    <dbReference type="NCBI Taxonomy" id="64104"/>
    <lineage>
        <taxon>Bacteria</taxon>
        <taxon>Bacillati</taxon>
        <taxon>Bacillota</taxon>
        <taxon>Bacilli</taxon>
        <taxon>Bacillales</taxon>
        <taxon>Bacillaceae</taxon>
        <taxon>Bacillus</taxon>
        <taxon>Bacillus cereus group</taxon>
    </lineage>
</organism>
<evidence type="ECO:0000313" key="2">
    <source>
        <dbReference type="EMBL" id="OUM46043.1"/>
    </source>
</evidence>
<evidence type="ECO:0000256" key="1">
    <source>
        <dbReference type="SAM" id="MobiDB-lite"/>
    </source>
</evidence>
<feature type="region of interest" description="Disordered" evidence="1">
    <location>
        <begin position="85"/>
        <end position="136"/>
    </location>
</feature>
<name>A0A1Y3MFV0_9BACI</name>
<feature type="compositionally biased region" description="Low complexity" evidence="1">
    <location>
        <begin position="115"/>
        <end position="127"/>
    </location>
</feature>
<feature type="compositionally biased region" description="Basic and acidic residues" evidence="1">
    <location>
        <begin position="95"/>
        <end position="114"/>
    </location>
</feature>
<accession>A0A1Y3MFV0</accession>
<dbReference type="EMBL" id="MWPX01000065">
    <property type="protein sequence ID" value="OUM46043.1"/>
    <property type="molecule type" value="Genomic_DNA"/>
</dbReference>
<dbReference type="AlphaFoldDB" id="A0A1Y3MFV0"/>
<protein>
    <submittedName>
        <fullName evidence="2">Uncharacterized protein</fullName>
    </submittedName>
</protein>
<comment type="caution">
    <text evidence="2">The sequence shown here is derived from an EMBL/GenBank/DDBJ whole genome shotgun (WGS) entry which is preliminary data.</text>
</comment>
<proteinExistence type="predicted"/>
<dbReference type="Proteomes" id="UP000195321">
    <property type="component" value="Unassembled WGS sequence"/>
</dbReference>
<evidence type="ECO:0000313" key="3">
    <source>
        <dbReference type="Proteomes" id="UP000195321"/>
    </source>
</evidence>
<gene>
    <name evidence="2" type="ORF">BW425_25965</name>
</gene>
<reference evidence="2 3" key="1">
    <citation type="submission" date="2017-02" db="EMBL/GenBank/DDBJ databases">
        <title>Bacillus pseudomycoides isolate FSL K6-0042.</title>
        <authorList>
            <person name="Kovac J."/>
        </authorList>
    </citation>
    <scope>NUCLEOTIDE SEQUENCE [LARGE SCALE GENOMIC DNA]</scope>
    <source>
        <strain evidence="2 3">FSL K6-0042</strain>
    </source>
</reference>